<evidence type="ECO:0000313" key="2">
    <source>
        <dbReference type="Proteomes" id="UP000033924"/>
    </source>
</evidence>
<keyword evidence="2" id="KW-1185">Reference proteome</keyword>
<dbReference type="EMBL" id="JXNU01000003">
    <property type="protein sequence ID" value="KKF34717.1"/>
    <property type="molecule type" value="Genomic_DNA"/>
</dbReference>
<proteinExistence type="predicted"/>
<name>A0A0M2KBQ5_9GAMM</name>
<dbReference type="AlphaFoldDB" id="A0A0M2KBQ5"/>
<protein>
    <submittedName>
        <fullName evidence="1">Uncharacterized protein</fullName>
    </submittedName>
</protein>
<dbReference type="Proteomes" id="UP000033924">
    <property type="component" value="Unassembled WGS sequence"/>
</dbReference>
<organism evidence="1 2">
    <name type="scientific">Erwinia tracheiphila</name>
    <dbReference type="NCBI Taxonomy" id="65700"/>
    <lineage>
        <taxon>Bacteria</taxon>
        <taxon>Pseudomonadati</taxon>
        <taxon>Pseudomonadota</taxon>
        <taxon>Gammaproteobacteria</taxon>
        <taxon>Enterobacterales</taxon>
        <taxon>Erwiniaceae</taxon>
        <taxon>Erwinia</taxon>
    </lineage>
</organism>
<sequence>MCYGFAVSDYYVSNEAKKTTFRLRQSNLHYFKFLSASAGRRYGCNQAVISACQARFFPALTSLSTLPFHCILK</sequence>
<accession>A0A0M2KBQ5</accession>
<evidence type="ECO:0000313" key="1">
    <source>
        <dbReference type="EMBL" id="KKF34717.1"/>
    </source>
</evidence>
<gene>
    <name evidence="1" type="ORF">SY86_03595</name>
</gene>
<reference evidence="1 2" key="1">
    <citation type="submission" date="2015-01" db="EMBL/GenBank/DDBJ databases">
        <title>Erwinia tracheiphila.</title>
        <authorList>
            <person name="Shapiro L.R."/>
        </authorList>
    </citation>
    <scope>NUCLEOTIDE SEQUENCE [LARGE SCALE GENOMIC DNA]</scope>
    <source>
        <strain evidence="1 2">BuffGH</strain>
    </source>
</reference>
<comment type="caution">
    <text evidence="1">The sequence shown here is derived from an EMBL/GenBank/DDBJ whole genome shotgun (WGS) entry which is preliminary data.</text>
</comment>